<dbReference type="PANTHER" id="PTHR46558">
    <property type="entry name" value="TRACRIPTIONAL REGULATORY PROTEIN-RELATED-RELATED"/>
    <property type="match status" value="1"/>
</dbReference>
<evidence type="ECO:0000256" key="2">
    <source>
        <dbReference type="SAM" id="MobiDB-lite"/>
    </source>
</evidence>
<dbReference type="AlphaFoldDB" id="A0A3B9GW25"/>
<evidence type="ECO:0000256" key="1">
    <source>
        <dbReference type="ARBA" id="ARBA00023125"/>
    </source>
</evidence>
<dbReference type="InterPro" id="IPR001387">
    <property type="entry name" value="Cro/C1-type_HTH"/>
</dbReference>
<dbReference type="CDD" id="cd00093">
    <property type="entry name" value="HTH_XRE"/>
    <property type="match status" value="1"/>
</dbReference>
<dbReference type="PROSITE" id="PS50943">
    <property type="entry name" value="HTH_CROC1"/>
    <property type="match status" value="1"/>
</dbReference>
<reference evidence="4 5" key="1">
    <citation type="journal article" date="2018" name="Nat. Biotechnol.">
        <title>A standardized bacterial taxonomy based on genome phylogeny substantially revises the tree of life.</title>
        <authorList>
            <person name="Parks D.H."/>
            <person name="Chuvochina M."/>
            <person name="Waite D.W."/>
            <person name="Rinke C."/>
            <person name="Skarshewski A."/>
            <person name="Chaumeil P.A."/>
            <person name="Hugenholtz P."/>
        </authorList>
    </citation>
    <scope>NUCLEOTIDE SEQUENCE [LARGE SCALE GENOMIC DNA]</scope>
    <source>
        <strain evidence="4">UBA8733</strain>
    </source>
</reference>
<proteinExistence type="predicted"/>
<dbReference type="SMART" id="SM00530">
    <property type="entry name" value="HTH_XRE"/>
    <property type="match status" value="1"/>
</dbReference>
<keyword evidence="1" id="KW-0238">DNA-binding</keyword>
<evidence type="ECO:0000259" key="3">
    <source>
        <dbReference type="PROSITE" id="PS50943"/>
    </source>
</evidence>
<evidence type="ECO:0000313" key="5">
    <source>
        <dbReference type="Proteomes" id="UP000259610"/>
    </source>
</evidence>
<gene>
    <name evidence="4" type="ORF">DCG58_05585</name>
</gene>
<feature type="region of interest" description="Disordered" evidence="2">
    <location>
        <begin position="18"/>
        <end position="39"/>
    </location>
</feature>
<dbReference type="EMBL" id="DMAN01000120">
    <property type="protein sequence ID" value="HAE26612.1"/>
    <property type="molecule type" value="Genomic_DNA"/>
</dbReference>
<name>A0A3B9GW25_9PROT</name>
<dbReference type="Gene3D" id="1.10.260.40">
    <property type="entry name" value="lambda repressor-like DNA-binding domains"/>
    <property type="match status" value="1"/>
</dbReference>
<accession>A0A3B9GW25</accession>
<dbReference type="Pfam" id="PF01381">
    <property type="entry name" value="HTH_3"/>
    <property type="match status" value="1"/>
</dbReference>
<sequence length="155" mass="17192">MIPTIRHLSLFERAGGGITQEEGEGGMNKKRKQVSGFRSRAPTEVDKRVGCNIRALRQAGDMTLSELAEALGISHQQLQKYETGTNRISASMIVDLINVLNVDIEDLFQGVRSEVAKDSPLEKARRACRVWINRADSAEKLKQMARVLKALSGKE</sequence>
<dbReference type="SUPFAM" id="SSF47413">
    <property type="entry name" value="lambda repressor-like DNA-binding domains"/>
    <property type="match status" value="1"/>
</dbReference>
<dbReference type="InterPro" id="IPR010982">
    <property type="entry name" value="Lambda_DNA-bd_dom_sf"/>
</dbReference>
<organism evidence="4 5">
    <name type="scientific">Hyphomonas adhaerens</name>
    <dbReference type="NCBI Taxonomy" id="81029"/>
    <lineage>
        <taxon>Bacteria</taxon>
        <taxon>Pseudomonadati</taxon>
        <taxon>Pseudomonadota</taxon>
        <taxon>Alphaproteobacteria</taxon>
        <taxon>Hyphomonadales</taxon>
        <taxon>Hyphomonadaceae</taxon>
        <taxon>Hyphomonas</taxon>
    </lineage>
</organism>
<comment type="caution">
    <text evidence="4">The sequence shown here is derived from an EMBL/GenBank/DDBJ whole genome shotgun (WGS) entry which is preliminary data.</text>
</comment>
<protein>
    <recommendedName>
        <fullName evidence="3">HTH cro/C1-type domain-containing protein</fullName>
    </recommendedName>
</protein>
<feature type="domain" description="HTH cro/C1-type" evidence="3">
    <location>
        <begin position="53"/>
        <end position="107"/>
    </location>
</feature>
<evidence type="ECO:0000313" key="4">
    <source>
        <dbReference type="EMBL" id="HAE26612.1"/>
    </source>
</evidence>
<dbReference type="PANTHER" id="PTHR46558:SF11">
    <property type="entry name" value="HTH-TYPE TRANSCRIPTIONAL REGULATOR XRE"/>
    <property type="match status" value="1"/>
</dbReference>
<dbReference type="GO" id="GO:0003677">
    <property type="term" value="F:DNA binding"/>
    <property type="evidence" value="ECO:0007669"/>
    <property type="project" value="UniProtKB-KW"/>
</dbReference>
<dbReference type="Proteomes" id="UP000259610">
    <property type="component" value="Unassembled WGS sequence"/>
</dbReference>